<dbReference type="RefSeq" id="WP_387896555.1">
    <property type="nucleotide sequence ID" value="NZ_JBIAPK010000006.1"/>
</dbReference>
<name>A0ABW6RLB5_9ACTN</name>
<dbReference type="EMBL" id="JBIAPK010000006">
    <property type="protein sequence ID" value="MFF3341402.1"/>
    <property type="molecule type" value="Genomic_DNA"/>
</dbReference>
<evidence type="ECO:0000313" key="2">
    <source>
        <dbReference type="Proteomes" id="UP001601976"/>
    </source>
</evidence>
<reference evidence="1 2" key="1">
    <citation type="submission" date="2024-10" db="EMBL/GenBank/DDBJ databases">
        <title>The Natural Products Discovery Center: Release of the First 8490 Sequenced Strains for Exploring Actinobacteria Biosynthetic Diversity.</title>
        <authorList>
            <person name="Kalkreuter E."/>
            <person name="Kautsar S.A."/>
            <person name="Yang D."/>
            <person name="Bader C.D."/>
            <person name="Teijaro C.N."/>
            <person name="Fluegel L."/>
            <person name="Davis C.M."/>
            <person name="Simpson J.R."/>
            <person name="Lauterbach L."/>
            <person name="Steele A.D."/>
            <person name="Gui C."/>
            <person name="Meng S."/>
            <person name="Li G."/>
            <person name="Viehrig K."/>
            <person name="Ye F."/>
            <person name="Su P."/>
            <person name="Kiefer A.F."/>
            <person name="Nichols A."/>
            <person name="Cepeda A.J."/>
            <person name="Yan W."/>
            <person name="Fan B."/>
            <person name="Jiang Y."/>
            <person name="Adhikari A."/>
            <person name="Zheng C.-J."/>
            <person name="Schuster L."/>
            <person name="Cowan T.M."/>
            <person name="Smanski M.J."/>
            <person name="Chevrette M.G."/>
            <person name="De Carvalho L.P.S."/>
            <person name="Shen B."/>
        </authorList>
    </citation>
    <scope>NUCLEOTIDE SEQUENCE [LARGE SCALE GENOMIC DNA]</scope>
    <source>
        <strain evidence="1 2">NPDC003029</strain>
    </source>
</reference>
<proteinExistence type="predicted"/>
<sequence length="116" mass="12920">MPGFTALLQLDVAGLETFADEWATVHRKLKEPRPGFHDDVVQPLHEDHWRGKGGRAAQDYCDRVQMNIDALDKEVRALRKFLDTEADGATGRGGVKGLAGLKLRAENLQRRRGTKG</sequence>
<evidence type="ECO:0000313" key="1">
    <source>
        <dbReference type="EMBL" id="MFF3341402.1"/>
    </source>
</evidence>
<dbReference type="Proteomes" id="UP001601976">
    <property type="component" value="Unassembled WGS sequence"/>
</dbReference>
<protein>
    <submittedName>
        <fullName evidence="1">Uncharacterized protein</fullName>
    </submittedName>
</protein>
<keyword evidence="2" id="KW-1185">Reference proteome</keyword>
<organism evidence="1 2">
    <name type="scientific">Streptomyces flavidovirens</name>
    <dbReference type="NCBI Taxonomy" id="67298"/>
    <lineage>
        <taxon>Bacteria</taxon>
        <taxon>Bacillati</taxon>
        <taxon>Actinomycetota</taxon>
        <taxon>Actinomycetes</taxon>
        <taxon>Kitasatosporales</taxon>
        <taxon>Streptomycetaceae</taxon>
        <taxon>Streptomyces</taxon>
    </lineage>
</organism>
<accession>A0ABW6RLB5</accession>
<comment type="caution">
    <text evidence="1">The sequence shown here is derived from an EMBL/GenBank/DDBJ whole genome shotgun (WGS) entry which is preliminary data.</text>
</comment>
<gene>
    <name evidence="1" type="ORF">ACFYWW_22185</name>
</gene>